<evidence type="ECO:0000313" key="4">
    <source>
        <dbReference type="Proteomes" id="UP001183648"/>
    </source>
</evidence>
<comment type="caution">
    <text evidence="3">The sequence shown here is derived from an EMBL/GenBank/DDBJ whole genome shotgun (WGS) entry which is preliminary data.</text>
</comment>
<dbReference type="EMBL" id="JAVDYG010000001">
    <property type="protein sequence ID" value="MDR7363366.1"/>
    <property type="molecule type" value="Genomic_DNA"/>
</dbReference>
<keyword evidence="4" id="KW-1185">Reference proteome</keyword>
<reference evidence="3 4" key="1">
    <citation type="submission" date="2023-07" db="EMBL/GenBank/DDBJ databases">
        <title>Sequencing the genomes of 1000 actinobacteria strains.</title>
        <authorList>
            <person name="Klenk H.-P."/>
        </authorList>
    </citation>
    <scope>NUCLEOTIDE SEQUENCE [LARGE SCALE GENOMIC DNA]</scope>
    <source>
        <strain evidence="3 4">DSM 19426</strain>
    </source>
</reference>
<feature type="coiled-coil region" evidence="1">
    <location>
        <begin position="383"/>
        <end position="438"/>
    </location>
</feature>
<protein>
    <submittedName>
        <fullName evidence="3">ABC-type transporter Mla subunit MlaD</fullName>
    </submittedName>
</protein>
<sequence>MTLVYRSVFSDADGRIVEAVLPAFRSWLSSKGFSPPEDVPASGVALEADGGGDMAWVARSALDLPTGGVLTRLRLVEESESARWVTTLAWTSESDGKEGRPWVWLDLEHEPVGTQPPIRPGSPRVLRDLLAAGEAFDDQVPLTAEAWTVTTGQVAELGRYILSPTRQIPIVVFAHDGQSAYDQDQLARRLARDLAGVAAVFILASGEATDRLAQSLPPDYAVYGGSLRTYLAGVGGEHDVPLRHRVLGRATLKALKARAFPAVKDQILELSTHRAAPLRLVSSAQQTQPSPRPVESSPSIPTSAPPQPVVPSQADVADTLSVPKLWFTQRVAAIREALGRRASATTDAGEVDELDHALSELVEVVRSGSAPPIDHVGAASIQLEEVRRDRELLDQLLSTSQDEVDQLTAELADARRQLDETLLEATEAAELADRAERRARWLLRGQIESSEQQTPLALPDAPPSVAEVLLLAREHLSEHLWVGDTDETAAELDLAGASQLYAIKAWSALIALDAYARARSEGRFSNNFYAWCQDVPSGEPAISATAVALVESETVANRPDLRDARTFRVPTEVEPGQRLYMPAHIKVVKRGSPCPRLHFHDGSGKTGKVYVGYLGEHLPTARFS</sequence>
<evidence type="ECO:0000313" key="3">
    <source>
        <dbReference type="EMBL" id="MDR7363366.1"/>
    </source>
</evidence>
<feature type="region of interest" description="Disordered" evidence="2">
    <location>
        <begin position="282"/>
        <end position="314"/>
    </location>
</feature>
<proteinExistence type="predicted"/>
<dbReference type="Proteomes" id="UP001183648">
    <property type="component" value="Unassembled WGS sequence"/>
</dbReference>
<evidence type="ECO:0000256" key="1">
    <source>
        <dbReference type="SAM" id="Coils"/>
    </source>
</evidence>
<evidence type="ECO:0000256" key="2">
    <source>
        <dbReference type="SAM" id="MobiDB-lite"/>
    </source>
</evidence>
<dbReference type="RefSeq" id="WP_310303693.1">
    <property type="nucleotide sequence ID" value="NZ_BAAAPS010000003.1"/>
</dbReference>
<name>A0ABU2BY89_9ACTN</name>
<accession>A0ABU2BY89</accession>
<organism evidence="3 4">
    <name type="scientific">Nocardioides marmoribigeumensis</name>
    <dbReference type="NCBI Taxonomy" id="433649"/>
    <lineage>
        <taxon>Bacteria</taxon>
        <taxon>Bacillati</taxon>
        <taxon>Actinomycetota</taxon>
        <taxon>Actinomycetes</taxon>
        <taxon>Propionibacteriales</taxon>
        <taxon>Nocardioidaceae</taxon>
        <taxon>Nocardioides</taxon>
    </lineage>
</organism>
<keyword evidence="1" id="KW-0175">Coiled coil</keyword>
<gene>
    <name evidence="3" type="ORF">J2S63_002919</name>
</gene>